<dbReference type="PROSITE" id="PS50082">
    <property type="entry name" value="WD_REPEATS_2"/>
    <property type="match status" value="2"/>
</dbReference>
<reference evidence="8" key="1">
    <citation type="submission" date="2025-08" db="UniProtKB">
        <authorList>
            <consortium name="RefSeq"/>
        </authorList>
    </citation>
    <scope>IDENTIFICATION</scope>
    <source>
        <tissue evidence="8">Whole body</tissue>
    </source>
</reference>
<dbReference type="InterPro" id="IPR015943">
    <property type="entry name" value="WD40/YVTN_repeat-like_dom_sf"/>
</dbReference>
<dbReference type="Gene3D" id="2.130.10.10">
    <property type="entry name" value="YVTN repeat-like/Quinoprotein amine dehydrogenase"/>
    <property type="match status" value="2"/>
</dbReference>
<dbReference type="PANTHER" id="PTHR44267">
    <property type="entry name" value="WD REPEAT-CONTAINING PROTEIN 43"/>
    <property type="match status" value="1"/>
</dbReference>
<dbReference type="InterPro" id="IPR052414">
    <property type="entry name" value="U3_snoRNA-assoc_WDR"/>
</dbReference>
<dbReference type="Proteomes" id="UP000694924">
    <property type="component" value="Unplaced"/>
</dbReference>
<name>A0ABM1IX36_POLDO</name>
<dbReference type="InterPro" id="IPR001680">
    <property type="entry name" value="WD40_rpt"/>
</dbReference>
<dbReference type="Pfam" id="PF00400">
    <property type="entry name" value="WD40"/>
    <property type="match status" value="3"/>
</dbReference>
<evidence type="ECO:0000256" key="3">
    <source>
        <dbReference type="ARBA" id="ARBA00038335"/>
    </source>
</evidence>
<evidence type="ECO:0000259" key="6">
    <source>
        <dbReference type="Pfam" id="PF04003"/>
    </source>
</evidence>
<evidence type="ECO:0000256" key="2">
    <source>
        <dbReference type="ARBA" id="ARBA00023242"/>
    </source>
</evidence>
<protein>
    <submittedName>
        <fullName evidence="8">WD repeat-containing protein 43-like</fullName>
    </submittedName>
</protein>
<dbReference type="InterPro" id="IPR036322">
    <property type="entry name" value="WD40_repeat_dom_sf"/>
</dbReference>
<gene>
    <name evidence="8" type="primary">LOC107070778</name>
</gene>
<accession>A0ABM1IX36</accession>
<proteinExistence type="inferred from homology"/>
<dbReference type="GeneID" id="107070778"/>
<feature type="repeat" description="WD" evidence="4">
    <location>
        <begin position="1"/>
        <end position="38"/>
    </location>
</feature>
<feature type="domain" description="Small-subunit processome Utp12" evidence="6">
    <location>
        <begin position="436"/>
        <end position="538"/>
    </location>
</feature>
<dbReference type="InterPro" id="IPR007148">
    <property type="entry name" value="SSU_processome_Utp12"/>
</dbReference>
<comment type="subcellular location">
    <subcellularLocation>
        <location evidence="1">Nucleus</location>
    </subcellularLocation>
</comment>
<feature type="compositionally biased region" description="Acidic residues" evidence="5">
    <location>
        <begin position="573"/>
        <end position="627"/>
    </location>
</feature>
<evidence type="ECO:0000313" key="7">
    <source>
        <dbReference type="Proteomes" id="UP000694924"/>
    </source>
</evidence>
<comment type="similarity">
    <text evidence="3">Belongs to the UTP5 family.</text>
</comment>
<feature type="region of interest" description="Disordered" evidence="5">
    <location>
        <begin position="562"/>
        <end position="627"/>
    </location>
</feature>
<organism evidence="7 8">
    <name type="scientific">Polistes dominula</name>
    <name type="common">European paper wasp</name>
    <name type="synonym">Vespa dominula</name>
    <dbReference type="NCBI Taxonomy" id="743375"/>
    <lineage>
        <taxon>Eukaryota</taxon>
        <taxon>Metazoa</taxon>
        <taxon>Ecdysozoa</taxon>
        <taxon>Arthropoda</taxon>
        <taxon>Hexapoda</taxon>
        <taxon>Insecta</taxon>
        <taxon>Pterygota</taxon>
        <taxon>Neoptera</taxon>
        <taxon>Endopterygota</taxon>
        <taxon>Hymenoptera</taxon>
        <taxon>Apocrita</taxon>
        <taxon>Aculeata</taxon>
        <taxon>Vespoidea</taxon>
        <taxon>Vespidae</taxon>
        <taxon>Polistinae</taxon>
        <taxon>Polistini</taxon>
        <taxon>Polistes</taxon>
    </lineage>
</organism>
<feature type="repeat" description="WD" evidence="4">
    <location>
        <begin position="112"/>
        <end position="152"/>
    </location>
</feature>
<dbReference type="RefSeq" id="XP_015184773.1">
    <property type="nucleotide sequence ID" value="XM_015329287.1"/>
</dbReference>
<dbReference type="SMART" id="SM00320">
    <property type="entry name" value="WD40"/>
    <property type="match status" value="4"/>
</dbReference>
<evidence type="ECO:0000256" key="5">
    <source>
        <dbReference type="SAM" id="MobiDB-lite"/>
    </source>
</evidence>
<dbReference type="Pfam" id="PF04003">
    <property type="entry name" value="Utp12"/>
    <property type="match status" value="1"/>
</dbReference>
<dbReference type="PANTHER" id="PTHR44267:SF1">
    <property type="entry name" value="WD REPEAT-CONTAINING PROTEIN 43"/>
    <property type="match status" value="1"/>
</dbReference>
<dbReference type="SUPFAM" id="SSF50978">
    <property type="entry name" value="WD40 repeat-like"/>
    <property type="match status" value="1"/>
</dbReference>
<keyword evidence="4" id="KW-0853">WD repeat</keyword>
<sequence>MANNTCIAFSQDGQYFVHCGIDGTFKIWETKTNKLKEECIPNEHLKSPCNVLFWISVNIQTTNATRSLRSKRAKKMIVEETGQQKEIIVMGSVNGMIILYDVAAAAVYGQLENGHSSCITAITWSTNSGLFTAADDHCIIQWNIHENEIKSKWKCGKAKVTALAVTKDGKSVISADRIIKWWDLSTKKIIKTFIGHAGQVNSLNAITVNENNNYLISGANEDTCLSIWALDETKNDDSSVASLAMKDEASFVSAHVNEESQVIVSATTKSGQVHIFKCEPNGSFKPFKPKLKIAVTSYENEKETVQQIPIIMAKLIENEHLLLAYGSFVNPIFEIIIPDYSNKMQYLIRSEVKKTKEKKDESVAKVKVENNVEYLSPGIGNTMIKRHRTSSASSQLPLRDRLESLSLNVDTNTTNRTPSKGTNMTQLLMQGLNNKDRTILNKVLFTANERTIRNTVAKLPVQAITPLIEELSIMLRGKMYSSMIASIWLEVLITTYSTHLLSHPNIDETLSPILGLIDEKLMLLTEVSKLRGRVSLLTEQISKNHDDQDTLNDSLIVYQDVDSSEEGSAIVEDTVESESGEYWEEMSDQEEQEEQEEQEDQNQNDDEDEDEDDSNSIEFKEEDDMSS</sequence>
<keyword evidence="7" id="KW-1185">Reference proteome</keyword>
<keyword evidence="2" id="KW-0539">Nucleus</keyword>
<evidence type="ECO:0000256" key="4">
    <source>
        <dbReference type="PROSITE-ProRule" id="PRU00221"/>
    </source>
</evidence>
<evidence type="ECO:0000313" key="8">
    <source>
        <dbReference type="RefSeq" id="XP_015184773.1"/>
    </source>
</evidence>
<evidence type="ECO:0000256" key="1">
    <source>
        <dbReference type="ARBA" id="ARBA00004123"/>
    </source>
</evidence>